<protein>
    <submittedName>
        <fullName evidence="1">Uncharacterized protein</fullName>
    </submittedName>
</protein>
<evidence type="ECO:0000313" key="1">
    <source>
        <dbReference type="EMBL" id="SFM87798.1"/>
    </source>
</evidence>
<dbReference type="AlphaFoldDB" id="A0A1I4UFP9"/>
<sequence>MLAQFPQAANGVIQIINQKAFSNFKFQTRGLNAMVMEALKQGFNKLCMAELS</sequence>
<reference evidence="2" key="1">
    <citation type="submission" date="2016-10" db="EMBL/GenBank/DDBJ databases">
        <authorList>
            <person name="Varghese N."/>
            <person name="Submissions S."/>
        </authorList>
    </citation>
    <scope>NUCLEOTIDE SEQUENCE [LARGE SCALE GENOMIC DNA]</scope>
    <source>
        <strain evidence="2">DSM 24213</strain>
    </source>
</reference>
<proteinExistence type="predicted"/>
<gene>
    <name evidence="1" type="ORF">SAMN05216217_1223</name>
</gene>
<dbReference type="EMBL" id="FOUI01000022">
    <property type="protein sequence ID" value="SFM87798.1"/>
    <property type="molecule type" value="Genomic_DNA"/>
</dbReference>
<dbReference type="Proteomes" id="UP000243629">
    <property type="component" value="Unassembled WGS sequence"/>
</dbReference>
<accession>A0A1I4UFP9</accession>
<keyword evidence="2" id="KW-1185">Reference proteome</keyword>
<name>A0A1I4UFP9_9GAMM</name>
<organism evidence="1 2">
    <name type="scientific">Halopseudomonas yangmingensis</name>
    <dbReference type="NCBI Taxonomy" id="1720063"/>
    <lineage>
        <taxon>Bacteria</taxon>
        <taxon>Pseudomonadati</taxon>
        <taxon>Pseudomonadota</taxon>
        <taxon>Gammaproteobacteria</taxon>
        <taxon>Pseudomonadales</taxon>
        <taxon>Pseudomonadaceae</taxon>
        <taxon>Halopseudomonas</taxon>
    </lineage>
</organism>
<evidence type="ECO:0000313" key="2">
    <source>
        <dbReference type="Proteomes" id="UP000243629"/>
    </source>
</evidence>